<dbReference type="SUPFAM" id="SSF102588">
    <property type="entry name" value="LmbE-like"/>
    <property type="match status" value="1"/>
</dbReference>
<reference evidence="2 3" key="2">
    <citation type="journal article" date="2016" name="Int. J. Syst. Evol. Microbiol.">
        <title>Flavisolibacter tropicus sp. nov., isolated from tropical soil.</title>
        <authorList>
            <person name="Lee J.J."/>
            <person name="Kang M.S."/>
            <person name="Kim G.S."/>
            <person name="Lee C.S."/>
            <person name="Lim S."/>
            <person name="Lee J."/>
            <person name="Roh S.H."/>
            <person name="Kang H."/>
            <person name="Ha J.M."/>
            <person name="Bae S."/>
            <person name="Jung H.Y."/>
            <person name="Kim M.K."/>
        </authorList>
    </citation>
    <scope>NUCLEOTIDE SEQUENCE [LARGE SCALE GENOMIC DNA]</scope>
    <source>
        <strain evidence="2 3">LCS9</strain>
    </source>
</reference>
<proteinExistence type="predicted"/>
<reference evidence="3" key="1">
    <citation type="submission" date="2015-01" db="EMBL/GenBank/DDBJ databases">
        <title>Flavisolibacter sp./LCS9/ whole genome sequencing.</title>
        <authorList>
            <person name="Kim M.K."/>
            <person name="Srinivasan S."/>
            <person name="Lee J.-J."/>
        </authorList>
    </citation>
    <scope>NUCLEOTIDE SEQUENCE [LARGE SCALE GENOMIC DNA]</scope>
    <source>
        <strain evidence="3">LCS9</strain>
    </source>
</reference>
<dbReference type="Pfam" id="PF02585">
    <property type="entry name" value="PIG-L"/>
    <property type="match status" value="1"/>
</dbReference>
<dbReference type="Proteomes" id="UP000077177">
    <property type="component" value="Chromosome"/>
</dbReference>
<keyword evidence="1" id="KW-0732">Signal</keyword>
<evidence type="ECO:0000313" key="2">
    <source>
        <dbReference type="EMBL" id="ANE52889.1"/>
    </source>
</evidence>
<evidence type="ECO:0000313" key="3">
    <source>
        <dbReference type="Proteomes" id="UP000077177"/>
    </source>
</evidence>
<feature type="signal peptide" evidence="1">
    <location>
        <begin position="1"/>
        <end position="18"/>
    </location>
</feature>
<dbReference type="Gene3D" id="3.40.50.10320">
    <property type="entry name" value="LmbE-like"/>
    <property type="match status" value="1"/>
</dbReference>
<dbReference type="PANTHER" id="PTHR12993:SF11">
    <property type="entry name" value="N-ACETYLGLUCOSAMINYL-PHOSPHATIDYLINOSITOL DE-N-ACETYLASE"/>
    <property type="match status" value="1"/>
</dbReference>
<dbReference type="EMBL" id="CP011390">
    <property type="protein sequence ID" value="ANE52889.1"/>
    <property type="molecule type" value="Genomic_DNA"/>
</dbReference>
<dbReference type="STRING" id="1492898.SY85_22805"/>
<keyword evidence="3" id="KW-1185">Reference proteome</keyword>
<accession>A0A172U0K0</accession>
<dbReference type="Gene3D" id="3.40.50.880">
    <property type="match status" value="1"/>
</dbReference>
<dbReference type="InterPro" id="IPR003737">
    <property type="entry name" value="GlcNAc_PI_deacetylase-related"/>
</dbReference>
<dbReference type="PATRIC" id="fig|1492898.3.peg.4946"/>
<dbReference type="SUPFAM" id="SSF52317">
    <property type="entry name" value="Class I glutamine amidotransferase-like"/>
    <property type="match status" value="1"/>
</dbReference>
<dbReference type="OrthoDB" id="9759749at2"/>
<dbReference type="KEGG" id="fla:SY85_22805"/>
<dbReference type="RefSeq" id="WP_066408155.1">
    <property type="nucleotide sequence ID" value="NZ_CP011390.1"/>
</dbReference>
<dbReference type="GO" id="GO:0016811">
    <property type="term" value="F:hydrolase activity, acting on carbon-nitrogen (but not peptide) bonds, in linear amides"/>
    <property type="evidence" value="ECO:0007669"/>
    <property type="project" value="TreeGrafter"/>
</dbReference>
<dbReference type="AlphaFoldDB" id="A0A172U0K0"/>
<protein>
    <recommendedName>
        <fullName evidence="4">LmbE family protein</fullName>
    </recommendedName>
</protein>
<organism evidence="2 3">
    <name type="scientific">Flavisolibacter tropicus</name>
    <dbReference type="NCBI Taxonomy" id="1492898"/>
    <lineage>
        <taxon>Bacteria</taxon>
        <taxon>Pseudomonadati</taxon>
        <taxon>Bacteroidota</taxon>
        <taxon>Chitinophagia</taxon>
        <taxon>Chitinophagales</taxon>
        <taxon>Chitinophagaceae</taxon>
        <taxon>Flavisolibacter</taxon>
    </lineage>
</organism>
<dbReference type="InterPro" id="IPR024078">
    <property type="entry name" value="LmbE-like_dom_sf"/>
</dbReference>
<dbReference type="InterPro" id="IPR029062">
    <property type="entry name" value="Class_I_gatase-like"/>
</dbReference>
<feature type="chain" id="PRO_5008001497" description="LmbE family protein" evidence="1">
    <location>
        <begin position="19"/>
        <end position="829"/>
    </location>
</feature>
<dbReference type="PANTHER" id="PTHR12993">
    <property type="entry name" value="N-ACETYLGLUCOSAMINYL-PHOSPHATIDYLINOSITOL DE-N-ACETYLASE-RELATED"/>
    <property type="match status" value="1"/>
</dbReference>
<gene>
    <name evidence="2" type="ORF">SY85_22805</name>
</gene>
<evidence type="ECO:0008006" key="4">
    <source>
        <dbReference type="Google" id="ProtNLM"/>
    </source>
</evidence>
<name>A0A172U0K0_9BACT</name>
<evidence type="ECO:0000256" key="1">
    <source>
        <dbReference type="SAM" id="SignalP"/>
    </source>
</evidence>
<sequence length="829" mass="92441">MKRLFTLLLGVVSLQSIAQTSPTSADIYAGLRKLNVLGSVLYIAAHPDDENTRLLTYFSKDRLYRTGYLSLTRGDGGQNLIGDEQGVDLGLIRTQELLAARKIDGAEQFFTRAYDFGFSKNPEETFTKWDKDKILSDVVWVIRQFQPDVIITRFPTTGEGGHGHHTASAILANEAFTAAADPKRFPEQLKWVQPWQAKRILWNTFNFGSGNTQSEDQFKFDVGGFNPIIGKSYGEIAAESRSQHKSQGFGAARTRGEAMEYFKPTGGTAVSTDLFEDVTTSWQRIKGGGGVQQIVQSALASFDFMQPQKSIPQLIQVYKALEKLPASYWRSQKLKETQQLIVDASGLWLETVTNTQFAVQNDSLRFTTTLNNRLGSTVELTSLTVNAFDTVLNSELSKNKNVVINKTMFIPASIKVTQPYWLRDKMQEGYFTVNEQELIGKPDIEPAFTATYNLVIDGLPLAITKPVRYKYTDPVKGELYQPVTVVPAVSIHTQPPLVLFKKGEEESKQVTVEVGANKNIQYKSANILLRTSTDAINIKDGSAAIAKGTARPVDVSIKPTVVPASSEEDFALPFVTLDNDTSSYYLGLSTIRYDHIPNISRFYTDAIKLVKLDLKTKGKRIGYIVGAGDHVPEALEEMGYEVVLLTNKELARNNLKQYDAIIAGVRAYNTNDWLNKHYDKLMKYVEEGGNLIAQYNTSNQIGPVRAKIGPYNFNISRNRITDENAVVNFVNPGHQVLNFPNKITSKDFNGWVQERSIYHATDVDKNFETVISMSDPGEQADANSLIIAKYGKGYFTYTGLVFFRQLPAGVPGAYRLLANLIALNQKKEI</sequence>